<proteinExistence type="predicted"/>
<dbReference type="PROSITE" id="PS50977">
    <property type="entry name" value="HTH_TETR_2"/>
    <property type="match status" value="1"/>
</dbReference>
<dbReference type="SUPFAM" id="SSF46689">
    <property type="entry name" value="Homeodomain-like"/>
    <property type="match status" value="1"/>
</dbReference>
<dbReference type="PANTHER" id="PTHR47506:SF10">
    <property type="entry name" value="TRANSCRIPTIONAL REGULATORY PROTEIN"/>
    <property type="match status" value="1"/>
</dbReference>
<dbReference type="RefSeq" id="WP_107305887.1">
    <property type="nucleotide sequence ID" value="NZ_CP033578.1"/>
</dbReference>
<evidence type="ECO:0000313" key="5">
    <source>
        <dbReference type="Proteomes" id="UP000279760"/>
    </source>
</evidence>
<keyword evidence="3" id="KW-0804">Transcription</keyword>
<dbReference type="Pfam" id="PF16925">
    <property type="entry name" value="TetR_C_13"/>
    <property type="match status" value="1"/>
</dbReference>
<evidence type="ECO:0000313" key="4">
    <source>
        <dbReference type="EMBL" id="AYV24353.1"/>
    </source>
</evidence>
<dbReference type="AlphaFoldDB" id="A0A3G4VHT4"/>
<evidence type="ECO:0000256" key="3">
    <source>
        <dbReference type="ARBA" id="ARBA00023163"/>
    </source>
</evidence>
<dbReference type="InterPro" id="IPR036271">
    <property type="entry name" value="Tet_transcr_reg_TetR-rel_C_sf"/>
</dbReference>
<dbReference type="InterPro" id="IPR011075">
    <property type="entry name" value="TetR_C"/>
</dbReference>
<dbReference type="GO" id="GO:0003677">
    <property type="term" value="F:DNA binding"/>
    <property type="evidence" value="ECO:0007669"/>
    <property type="project" value="UniProtKB-UniRule"/>
</dbReference>
<dbReference type="Pfam" id="PF00440">
    <property type="entry name" value="TetR_N"/>
    <property type="match status" value="1"/>
</dbReference>
<evidence type="ECO:0000256" key="1">
    <source>
        <dbReference type="ARBA" id="ARBA00023015"/>
    </source>
</evidence>
<evidence type="ECO:0000256" key="2">
    <source>
        <dbReference type="ARBA" id="ARBA00023125"/>
    </source>
</evidence>
<organism evidence="4 5">
    <name type="scientific">Vibrio mediterranei</name>
    <dbReference type="NCBI Taxonomy" id="689"/>
    <lineage>
        <taxon>Bacteria</taxon>
        <taxon>Pseudomonadati</taxon>
        <taxon>Pseudomonadota</taxon>
        <taxon>Gammaproteobacteria</taxon>
        <taxon>Vibrionales</taxon>
        <taxon>Vibrionaceae</taxon>
        <taxon>Vibrio</taxon>
    </lineage>
</organism>
<dbReference type="Proteomes" id="UP000279760">
    <property type="component" value="Chromosome 2"/>
</dbReference>
<sequence length="190" mass="21573">MARKANFCKQEKLQQAMTLFWSKGYANTSINDLIEVLGINRFSLYNTFGDKETLYYLALDNYLEQISFPKLTTLREPDSGLEALQDFLLLFAEKQKDNTCGCFIQNAVVEHAATNAMVLKRSDSLFDTLEKAIADVLNNAKLRQELESDTDVSALTQFIICHMQGIRVLGKAKRYDNIDIATKMLIKAIK</sequence>
<dbReference type="Gene3D" id="1.10.10.60">
    <property type="entry name" value="Homeodomain-like"/>
    <property type="match status" value="1"/>
</dbReference>
<keyword evidence="1" id="KW-0805">Transcription regulation</keyword>
<dbReference type="InterPro" id="IPR001647">
    <property type="entry name" value="HTH_TetR"/>
</dbReference>
<gene>
    <name evidence="4" type="ORF">ECB94_24165</name>
</gene>
<accession>A0A3G4VHT4</accession>
<reference evidence="4 5" key="1">
    <citation type="submission" date="2018-11" db="EMBL/GenBank/DDBJ databases">
        <title>Complete Genome Sequence of Vbrio mediterranei 117-T6: a Potential Pathogen Bacteria Isolated from the Conchocelis of Pyropia.</title>
        <authorList>
            <person name="Liu Q."/>
        </authorList>
    </citation>
    <scope>NUCLEOTIDE SEQUENCE [LARGE SCALE GENOMIC DNA]</scope>
    <source>
        <strain evidence="4 5">117-T6</strain>
    </source>
</reference>
<dbReference type="InterPro" id="IPR009057">
    <property type="entry name" value="Homeodomain-like_sf"/>
</dbReference>
<name>A0A3G4VHT4_9VIBR</name>
<keyword evidence="2" id="KW-0238">DNA-binding</keyword>
<dbReference type="PANTHER" id="PTHR47506">
    <property type="entry name" value="TRANSCRIPTIONAL REGULATORY PROTEIN"/>
    <property type="match status" value="1"/>
</dbReference>
<protein>
    <submittedName>
        <fullName evidence="4">TetR/AcrR family transcriptional regulator</fullName>
    </submittedName>
</protein>
<dbReference type="SUPFAM" id="SSF48498">
    <property type="entry name" value="Tetracyclin repressor-like, C-terminal domain"/>
    <property type="match status" value="1"/>
</dbReference>
<dbReference type="Gene3D" id="1.10.357.10">
    <property type="entry name" value="Tetracycline Repressor, domain 2"/>
    <property type="match status" value="1"/>
</dbReference>
<dbReference type="EMBL" id="CP033578">
    <property type="protein sequence ID" value="AYV24353.1"/>
    <property type="molecule type" value="Genomic_DNA"/>
</dbReference>